<dbReference type="Proteomes" id="UP000244248">
    <property type="component" value="Unassembled WGS sequence"/>
</dbReference>
<evidence type="ECO:0000256" key="1">
    <source>
        <dbReference type="ARBA" id="ARBA00022676"/>
    </source>
</evidence>
<dbReference type="PANTHER" id="PTHR13778:SF47">
    <property type="entry name" value="LIPOPOLYSACCHARIDE 1,3-GALACTOSYLTRANSFERASE"/>
    <property type="match status" value="1"/>
</dbReference>
<reference evidence="4 5" key="1">
    <citation type="submission" date="2018-04" db="EMBL/GenBank/DDBJ databases">
        <title>Novel species isolated from glacier.</title>
        <authorList>
            <person name="Liu Q."/>
            <person name="Xin Y.-H."/>
        </authorList>
    </citation>
    <scope>NUCLEOTIDE SEQUENCE [LARGE SCALE GENOMIC DNA]</scope>
    <source>
        <strain evidence="4 5">GT1R17</strain>
    </source>
</reference>
<evidence type="ECO:0000256" key="2">
    <source>
        <dbReference type="ARBA" id="ARBA00022679"/>
    </source>
</evidence>
<dbReference type="GO" id="GO:0016757">
    <property type="term" value="F:glycosyltransferase activity"/>
    <property type="evidence" value="ECO:0007669"/>
    <property type="project" value="UniProtKB-KW"/>
</dbReference>
<dbReference type="Gene3D" id="3.90.550.10">
    <property type="entry name" value="Spore Coat Polysaccharide Biosynthesis Protein SpsA, Chain A"/>
    <property type="match status" value="1"/>
</dbReference>
<comment type="caution">
    <text evidence="4">The sequence shown here is derived from an EMBL/GenBank/DDBJ whole genome shotgun (WGS) entry which is preliminary data.</text>
</comment>
<dbReference type="InterPro" id="IPR050748">
    <property type="entry name" value="Glycosyltrans_8_dom-fam"/>
</dbReference>
<dbReference type="AlphaFoldDB" id="A0A2T5MK20"/>
<dbReference type="EMBL" id="QANS01000001">
    <property type="protein sequence ID" value="PTU32921.1"/>
    <property type="molecule type" value="Genomic_DNA"/>
</dbReference>
<dbReference type="CDD" id="cd04194">
    <property type="entry name" value="GT8_A4GalT_like"/>
    <property type="match status" value="1"/>
</dbReference>
<gene>
    <name evidence="4" type="ORF">CJD38_02060</name>
</gene>
<dbReference type="RefSeq" id="WP_107938629.1">
    <property type="nucleotide sequence ID" value="NZ_QANS01000001.1"/>
</dbReference>
<protein>
    <recommendedName>
        <fullName evidence="6">Glycosyltransferase family 8 protein</fullName>
    </recommendedName>
</protein>
<keyword evidence="5" id="KW-1185">Reference proteome</keyword>
<keyword evidence="3" id="KW-0479">Metal-binding</keyword>
<dbReference type="OrthoDB" id="9807549at2"/>
<dbReference type="InterPro" id="IPR029044">
    <property type="entry name" value="Nucleotide-diphossugar_trans"/>
</dbReference>
<keyword evidence="2" id="KW-0808">Transferase</keyword>
<evidence type="ECO:0000256" key="3">
    <source>
        <dbReference type="ARBA" id="ARBA00022723"/>
    </source>
</evidence>
<dbReference type="SUPFAM" id="SSF53448">
    <property type="entry name" value="Nucleotide-diphospho-sugar transferases"/>
    <property type="match status" value="1"/>
</dbReference>
<proteinExistence type="predicted"/>
<organism evidence="4 5">
    <name type="scientific">Stenotrophobium rhamnosiphilum</name>
    <dbReference type="NCBI Taxonomy" id="2029166"/>
    <lineage>
        <taxon>Bacteria</taxon>
        <taxon>Pseudomonadati</taxon>
        <taxon>Pseudomonadota</taxon>
        <taxon>Gammaproteobacteria</taxon>
        <taxon>Nevskiales</taxon>
        <taxon>Nevskiaceae</taxon>
        <taxon>Stenotrophobium</taxon>
    </lineage>
</organism>
<name>A0A2T5MK20_9GAMM</name>
<dbReference type="GO" id="GO:0046872">
    <property type="term" value="F:metal ion binding"/>
    <property type="evidence" value="ECO:0007669"/>
    <property type="project" value="UniProtKB-KW"/>
</dbReference>
<sequence>MMPANNADQLHIACAADGKYLPHCAATLASVFACDAPEKITVHFMHSPNMDRAARDQLFDWIRAQGATLNPLVIPDEAVSDLPRIPSIPQIMWYRVLLPRLLPELDRILYMDADIIAMSSLRPLWETPLEGQWLAAVDNVMEPHVRKHPVELGLASENDYFNSGVLLFNLKQMRADDSTASILEFARNPGRKLSWPDQDALNIVLASRRVHLHPRWNCQNTLFFCNHGEHTFGKQVMQEALREPGLLHFEGYHLTKPWHYMCTHPHRDLYWKSRKKTPWPKKNPDGFTLANAVIRPLPTAWWPLAFRIKNRLRKLLA</sequence>
<dbReference type="PANTHER" id="PTHR13778">
    <property type="entry name" value="GLYCOSYLTRANSFERASE 8 DOMAIN-CONTAINING PROTEIN"/>
    <property type="match status" value="1"/>
</dbReference>
<evidence type="ECO:0000313" key="5">
    <source>
        <dbReference type="Proteomes" id="UP000244248"/>
    </source>
</evidence>
<dbReference type="Pfam" id="PF01501">
    <property type="entry name" value="Glyco_transf_8"/>
    <property type="match status" value="1"/>
</dbReference>
<evidence type="ECO:0008006" key="6">
    <source>
        <dbReference type="Google" id="ProtNLM"/>
    </source>
</evidence>
<keyword evidence="1" id="KW-0328">Glycosyltransferase</keyword>
<accession>A0A2T5MK20</accession>
<dbReference type="InterPro" id="IPR002495">
    <property type="entry name" value="Glyco_trans_8"/>
</dbReference>
<evidence type="ECO:0000313" key="4">
    <source>
        <dbReference type="EMBL" id="PTU32921.1"/>
    </source>
</evidence>